<reference evidence="2" key="1">
    <citation type="journal article" date="2011" name="Nature">
        <title>Genome sequence and analysis of the tuber crop potato.</title>
        <authorList>
            <consortium name="The Potato Genome Sequencing Consortium"/>
        </authorList>
    </citation>
    <scope>NUCLEOTIDE SEQUENCE [LARGE SCALE GENOMIC DNA]</scope>
    <source>
        <strain evidence="2">cv. DM1-3 516 R44</strain>
    </source>
</reference>
<proteinExistence type="predicted"/>
<evidence type="ECO:0000313" key="1">
    <source>
        <dbReference type="EnsemblPlants" id="PGSC0003DMT400033076"/>
    </source>
</evidence>
<reference evidence="1" key="2">
    <citation type="submission" date="2015-06" db="UniProtKB">
        <authorList>
            <consortium name="EnsemblPlants"/>
        </authorList>
    </citation>
    <scope>IDENTIFICATION</scope>
    <source>
        <strain evidence="1">DM1-3 516 R44</strain>
    </source>
</reference>
<dbReference type="Proteomes" id="UP000011115">
    <property type="component" value="Unassembled WGS sequence"/>
</dbReference>
<dbReference type="Gramene" id="PGSC0003DMT400033076">
    <property type="protein sequence ID" value="PGSC0003DMT400033076"/>
    <property type="gene ID" value="PGSC0003DMG402012699"/>
</dbReference>
<keyword evidence="2" id="KW-1185">Reference proteome</keyword>
<dbReference type="HOGENOM" id="CLU_2578553_0_0_1"/>
<dbReference type="PaxDb" id="4113-PGSC0003DMT400033076"/>
<evidence type="ECO:0000313" key="2">
    <source>
        <dbReference type="Proteomes" id="UP000011115"/>
    </source>
</evidence>
<protein>
    <submittedName>
        <fullName evidence="1">Uncharacterized protein</fullName>
    </submittedName>
</protein>
<dbReference type="AlphaFoldDB" id="M1AYK5"/>
<dbReference type="EnsemblPlants" id="PGSC0003DMT400033076">
    <property type="protein sequence ID" value="PGSC0003DMT400033076"/>
    <property type="gene ID" value="PGSC0003DMG402012699"/>
</dbReference>
<dbReference type="InParanoid" id="M1AYK5"/>
<organism evidence="1 2">
    <name type="scientific">Solanum tuberosum</name>
    <name type="common">Potato</name>
    <dbReference type="NCBI Taxonomy" id="4113"/>
    <lineage>
        <taxon>Eukaryota</taxon>
        <taxon>Viridiplantae</taxon>
        <taxon>Streptophyta</taxon>
        <taxon>Embryophyta</taxon>
        <taxon>Tracheophyta</taxon>
        <taxon>Spermatophyta</taxon>
        <taxon>Magnoliopsida</taxon>
        <taxon>eudicotyledons</taxon>
        <taxon>Gunneridae</taxon>
        <taxon>Pentapetalae</taxon>
        <taxon>asterids</taxon>
        <taxon>lamiids</taxon>
        <taxon>Solanales</taxon>
        <taxon>Solanaceae</taxon>
        <taxon>Solanoideae</taxon>
        <taxon>Solaneae</taxon>
        <taxon>Solanum</taxon>
    </lineage>
</organism>
<accession>M1AYK5</accession>
<sequence length="81" mass="9382">MPTGAKEVLISLNIKQSFMCWSGHISLTTIKPKRPRSEDTVRSLKASLSYELWHNVLYNCLNEHLLLIQDYQTSYKEQGQV</sequence>
<name>M1AYK5_SOLTU</name>